<feature type="domain" description="CobQ/CobB/MinD/ParA nucleotide binding" evidence="8">
    <location>
        <begin position="4"/>
        <end position="197"/>
    </location>
</feature>
<keyword evidence="3 7" id="KW-0547">Nucleotide-binding</keyword>
<evidence type="ECO:0000259" key="8">
    <source>
        <dbReference type="Pfam" id="PF01656"/>
    </source>
</evidence>
<dbReference type="Pfam" id="PF07685">
    <property type="entry name" value="GATase_3"/>
    <property type="match status" value="1"/>
</dbReference>
<sequence>MKALVIAGTRSGVGKTSLSLGIMAALRRRGLRVQSFKVGPDFIDPGHHRLATGRISHNLDGWMLSKDDNLALFRHYSQGCDVAIIEGVMGVFDGYGATSEDGSTAQIAKWLGIPVLLVVDASRMSRSVAALVSGYVHFDADLSITGIALNKVGNTRNIYRTTSPLSRLGEAIASVTSIPIWGEIPKNSVPEIPSRHLGLWMAEEDNLGDEYIETLAEATETYLDLDGLLASLPDWRGEAAVEGMPTGRPIQNVRIAIARDAAFCFYYEDNLRLLREAGATLIEVSPLRDKFPQDIDGFYFGGGYPELHGERLSQNQGFLGGLREFAAQKCPIYGECGGLIYLSQGIEVQESRYRFAGIFPFWTRLGDRPNLGYTKIETTGNHPFCQQPLRVKGHRFHYSQLISETVPPEIPTCYQAHSWRIGEFPEGYVLGNSLASYVHLHFRSNPEFAKQFVQACRGLY</sequence>
<keyword evidence="2 7" id="KW-0436">Ligase</keyword>
<dbReference type="Gene3D" id="3.40.50.300">
    <property type="entry name" value="P-loop containing nucleotide triphosphate hydrolases"/>
    <property type="match status" value="2"/>
</dbReference>
<dbReference type="NCBIfam" id="TIGR00379">
    <property type="entry name" value="cobB"/>
    <property type="match status" value="1"/>
</dbReference>
<dbReference type="HAMAP" id="MF_00027">
    <property type="entry name" value="CobB_CbiA"/>
    <property type="match status" value="1"/>
</dbReference>
<comment type="similarity">
    <text evidence="7">Belongs to the CobB/CbiA family.</text>
</comment>
<dbReference type="CDD" id="cd03130">
    <property type="entry name" value="GATase1_CobB"/>
    <property type="match status" value="1"/>
</dbReference>
<dbReference type="RefSeq" id="WP_252665158.1">
    <property type="nucleotide sequence ID" value="NZ_CP098611.1"/>
</dbReference>
<dbReference type="Proteomes" id="UP001056708">
    <property type="component" value="Chromosome"/>
</dbReference>
<keyword evidence="4 7" id="KW-0067">ATP-binding</keyword>
<dbReference type="EMBL" id="CP098611">
    <property type="protein sequence ID" value="USR92983.1"/>
    <property type="molecule type" value="Genomic_DNA"/>
</dbReference>
<evidence type="ECO:0000256" key="2">
    <source>
        <dbReference type="ARBA" id="ARBA00022598"/>
    </source>
</evidence>
<comment type="catalytic activity">
    <reaction evidence="7">
        <text>cob(II)yrinate + 2 L-glutamine + 2 ATP + 2 H2O = cob(II)yrinate a,c diamide + 2 L-glutamate + 2 ADP + 2 phosphate + 2 H(+)</text>
        <dbReference type="Rhea" id="RHEA:26289"/>
        <dbReference type="ChEBI" id="CHEBI:15377"/>
        <dbReference type="ChEBI" id="CHEBI:15378"/>
        <dbReference type="ChEBI" id="CHEBI:29985"/>
        <dbReference type="ChEBI" id="CHEBI:30616"/>
        <dbReference type="ChEBI" id="CHEBI:43474"/>
        <dbReference type="ChEBI" id="CHEBI:58359"/>
        <dbReference type="ChEBI" id="CHEBI:58537"/>
        <dbReference type="ChEBI" id="CHEBI:58894"/>
        <dbReference type="ChEBI" id="CHEBI:456216"/>
        <dbReference type="EC" id="6.3.5.11"/>
    </reaction>
</comment>
<comment type="domain">
    <text evidence="7">Comprises of two domains. The C-terminal domain contains the binding site for glutamine and catalyzes the hydrolysis of this substrate to glutamate and ammonia. The N-terminal domain is anticipated to bind ATP and cobyrinate and catalyzes the ultimate synthesis of the diamide product. The ammonia produced via the glutaminase domain is probably translocated to the adjacent domain via a molecular tunnel, where it reacts with an activated intermediate.</text>
</comment>
<feature type="site" description="Increases nucleophilicity of active site Cys" evidence="7">
    <location>
        <position position="439"/>
    </location>
</feature>
<proteinExistence type="inferred from homology"/>
<dbReference type="Pfam" id="PF01656">
    <property type="entry name" value="CbiA"/>
    <property type="match status" value="1"/>
</dbReference>
<organism evidence="10 11">
    <name type="scientific">Phormidium yuhuli AB48</name>
    <dbReference type="NCBI Taxonomy" id="2940671"/>
    <lineage>
        <taxon>Bacteria</taxon>
        <taxon>Bacillati</taxon>
        <taxon>Cyanobacteriota</taxon>
        <taxon>Cyanophyceae</taxon>
        <taxon>Oscillatoriophycideae</taxon>
        <taxon>Oscillatoriales</taxon>
        <taxon>Oscillatoriaceae</taxon>
        <taxon>Phormidium</taxon>
        <taxon>Phormidium yuhuli</taxon>
    </lineage>
</organism>
<evidence type="ECO:0000313" key="11">
    <source>
        <dbReference type="Proteomes" id="UP001056708"/>
    </source>
</evidence>
<keyword evidence="11" id="KW-1185">Reference proteome</keyword>
<dbReference type="InterPro" id="IPR029062">
    <property type="entry name" value="Class_I_gatase-like"/>
</dbReference>
<evidence type="ECO:0000256" key="6">
    <source>
        <dbReference type="ARBA" id="ARBA00022962"/>
    </source>
</evidence>
<dbReference type="PANTHER" id="PTHR43873:SF1">
    <property type="entry name" value="COBYRINATE A,C-DIAMIDE SYNTHASE"/>
    <property type="match status" value="1"/>
</dbReference>
<dbReference type="SUPFAM" id="SSF52540">
    <property type="entry name" value="P-loop containing nucleoside triphosphate hydrolases"/>
    <property type="match status" value="1"/>
</dbReference>
<protein>
    <recommendedName>
        <fullName evidence="7">Cobyrinate a,c-diamide synthase</fullName>
        <ecNumber evidence="7">6.3.5.11</ecNumber>
    </recommendedName>
    <alternativeName>
        <fullName evidence="7">Cobyrinic acid a,c-diamide synthetase</fullName>
    </alternativeName>
</protein>
<feature type="active site" description="Nucleophile" evidence="7">
    <location>
        <position position="336"/>
    </location>
</feature>
<dbReference type="InterPro" id="IPR002586">
    <property type="entry name" value="CobQ/CobB/MinD/ParA_Nub-bd_dom"/>
</dbReference>
<evidence type="ECO:0000256" key="1">
    <source>
        <dbReference type="ARBA" id="ARBA00001946"/>
    </source>
</evidence>
<comment type="miscellaneous">
    <text evidence="7">The a and c carboxylates of cobyrinate are activated for nucleophilic attack via formation of a phosphorylated intermediate by ATP. CbiA catalyzes first the amidation of the c-carboxylate, and then that of the a-carboxylate.</text>
</comment>
<evidence type="ECO:0000256" key="7">
    <source>
        <dbReference type="HAMAP-Rule" id="MF_00027"/>
    </source>
</evidence>
<accession>A0ABY5AUQ1</accession>
<dbReference type="Gene3D" id="3.40.50.880">
    <property type="match status" value="1"/>
</dbReference>
<dbReference type="PROSITE" id="PS51274">
    <property type="entry name" value="GATASE_COBBQ"/>
    <property type="match status" value="1"/>
</dbReference>
<keyword evidence="5 7" id="KW-0460">Magnesium</keyword>
<evidence type="ECO:0000256" key="4">
    <source>
        <dbReference type="ARBA" id="ARBA00022840"/>
    </source>
</evidence>
<dbReference type="InterPro" id="IPR027417">
    <property type="entry name" value="P-loop_NTPase"/>
</dbReference>
<dbReference type="NCBIfam" id="NF002204">
    <property type="entry name" value="PRK01077.1"/>
    <property type="match status" value="1"/>
</dbReference>
<comment type="cofactor">
    <cofactor evidence="1 7">
        <name>Mg(2+)</name>
        <dbReference type="ChEBI" id="CHEBI:18420"/>
    </cofactor>
</comment>
<gene>
    <name evidence="7" type="primary">cbiA</name>
    <name evidence="10" type="ORF">NEA10_09800</name>
</gene>
<dbReference type="EC" id="6.3.5.11" evidence="7"/>
<keyword evidence="6 7" id="KW-0315">Glutamine amidotransferase</keyword>
<evidence type="ECO:0000256" key="3">
    <source>
        <dbReference type="ARBA" id="ARBA00022741"/>
    </source>
</evidence>
<reference evidence="10" key="1">
    <citation type="submission" date="2022-06" db="EMBL/GenBank/DDBJ databases">
        <title>Genome sequence of Phormidium yuhuli AB48 isolated from an industrial photobioreactor environment.</title>
        <authorList>
            <person name="Qiu Y."/>
            <person name="Noonan A.J.C."/>
            <person name="Dofher K."/>
            <person name="Koch M."/>
            <person name="Kieft B."/>
            <person name="Lin X."/>
            <person name="Ziels R.M."/>
            <person name="Hallam S.J."/>
        </authorList>
    </citation>
    <scope>NUCLEOTIDE SEQUENCE</scope>
    <source>
        <strain evidence="10">AB48</strain>
    </source>
</reference>
<dbReference type="InterPro" id="IPR011698">
    <property type="entry name" value="GATase_3"/>
</dbReference>
<comment type="function">
    <text evidence="7">Catalyzes the ATP-dependent amidation of the two carboxylate groups at positions a and c of cobyrinate, using either L-glutamine or ammonia as the nitrogen source.</text>
</comment>
<dbReference type="InterPro" id="IPR004484">
    <property type="entry name" value="CbiA/CobB_synth"/>
</dbReference>
<evidence type="ECO:0000313" key="10">
    <source>
        <dbReference type="EMBL" id="USR92983.1"/>
    </source>
</evidence>
<evidence type="ECO:0000256" key="5">
    <source>
        <dbReference type="ARBA" id="ARBA00022842"/>
    </source>
</evidence>
<keyword evidence="7" id="KW-0169">Cobalamin biosynthesis</keyword>
<comment type="pathway">
    <text evidence="7">Cofactor biosynthesis; adenosylcobalamin biosynthesis; cob(II)yrinate a,c-diamide from sirohydrochlorin (anaerobic route): step 10/10.</text>
</comment>
<name>A0ABY5AUQ1_9CYAN</name>
<feature type="domain" description="CobB/CobQ-like glutamine amidotransferase" evidence="9">
    <location>
        <begin position="254"/>
        <end position="445"/>
    </location>
</feature>
<dbReference type="SUPFAM" id="SSF52317">
    <property type="entry name" value="Class I glutamine amidotransferase-like"/>
    <property type="match status" value="1"/>
</dbReference>
<evidence type="ECO:0000259" key="9">
    <source>
        <dbReference type="Pfam" id="PF07685"/>
    </source>
</evidence>
<dbReference type="CDD" id="cd05388">
    <property type="entry name" value="CobB_N"/>
    <property type="match status" value="1"/>
</dbReference>
<dbReference type="PANTHER" id="PTHR43873">
    <property type="entry name" value="COBYRINATE A,C-DIAMIDE SYNTHASE"/>
    <property type="match status" value="1"/>
</dbReference>